<dbReference type="PROSITE" id="PS00893">
    <property type="entry name" value="NUDIX_BOX"/>
    <property type="match status" value="1"/>
</dbReference>
<protein>
    <submittedName>
        <fullName evidence="6">NUDIX hydrolase</fullName>
    </submittedName>
</protein>
<dbReference type="InterPro" id="IPR020084">
    <property type="entry name" value="NUDIX_hydrolase_CS"/>
</dbReference>
<gene>
    <name evidence="6" type="ORF">GCM10007416_16920</name>
</gene>
<keyword evidence="2 4" id="KW-0378">Hydrolase</keyword>
<dbReference type="PRINTS" id="PR00502">
    <property type="entry name" value="NUDIXFAMILY"/>
</dbReference>
<accession>A0ABQ1GIU5</accession>
<name>A0ABQ1GIU5_9BACL</name>
<proteinExistence type="inferred from homology"/>
<dbReference type="Pfam" id="PF00293">
    <property type="entry name" value="NUDIX"/>
    <property type="match status" value="1"/>
</dbReference>
<sequence length="161" mass="18009">MKRGGVWLGVGGLVCRENGDVLVVRKKYGATKGLWTLPGGFVSPGETLDEAVEREVREETGIQARTLGLIAVRTGVLRTGESDNCLFFRLLPERGEPVPDGKEVMDAQFVPPAELLVDPRSTDLLRQVLSEEKGTELSMVRQKIQLKRDYGYQRYIVYSRK</sequence>
<dbReference type="InterPro" id="IPR020476">
    <property type="entry name" value="Nudix_hydrolase"/>
</dbReference>
<keyword evidence="3" id="KW-0460">Magnesium</keyword>
<evidence type="ECO:0000256" key="4">
    <source>
        <dbReference type="RuleBase" id="RU003476"/>
    </source>
</evidence>
<dbReference type="PROSITE" id="PS51462">
    <property type="entry name" value="NUDIX"/>
    <property type="match status" value="1"/>
</dbReference>
<evidence type="ECO:0000259" key="5">
    <source>
        <dbReference type="PROSITE" id="PS51462"/>
    </source>
</evidence>
<keyword evidence="7" id="KW-1185">Reference proteome</keyword>
<dbReference type="GO" id="GO:0016787">
    <property type="term" value="F:hydrolase activity"/>
    <property type="evidence" value="ECO:0007669"/>
    <property type="project" value="UniProtKB-KW"/>
</dbReference>
<organism evidence="6 7">
    <name type="scientific">Kroppenstedtia guangzhouensis</name>
    <dbReference type="NCBI Taxonomy" id="1274356"/>
    <lineage>
        <taxon>Bacteria</taxon>
        <taxon>Bacillati</taxon>
        <taxon>Bacillota</taxon>
        <taxon>Bacilli</taxon>
        <taxon>Bacillales</taxon>
        <taxon>Thermoactinomycetaceae</taxon>
        <taxon>Kroppenstedtia</taxon>
    </lineage>
</organism>
<dbReference type="Proteomes" id="UP000617979">
    <property type="component" value="Unassembled WGS sequence"/>
</dbReference>
<reference evidence="7" key="1">
    <citation type="journal article" date="2019" name="Int. J. Syst. Evol. Microbiol.">
        <title>The Global Catalogue of Microorganisms (GCM) 10K type strain sequencing project: providing services to taxonomists for standard genome sequencing and annotation.</title>
        <authorList>
            <consortium name="The Broad Institute Genomics Platform"/>
            <consortium name="The Broad Institute Genome Sequencing Center for Infectious Disease"/>
            <person name="Wu L."/>
            <person name="Ma J."/>
        </authorList>
    </citation>
    <scope>NUCLEOTIDE SEQUENCE [LARGE SCALE GENOMIC DNA]</scope>
    <source>
        <strain evidence="7">CGMCC 1.12404</strain>
    </source>
</reference>
<dbReference type="SUPFAM" id="SSF55811">
    <property type="entry name" value="Nudix"/>
    <property type="match status" value="1"/>
</dbReference>
<dbReference type="Gene3D" id="3.90.79.10">
    <property type="entry name" value="Nucleoside Triphosphate Pyrophosphohydrolase"/>
    <property type="match status" value="1"/>
</dbReference>
<evidence type="ECO:0000256" key="3">
    <source>
        <dbReference type="ARBA" id="ARBA00022842"/>
    </source>
</evidence>
<comment type="cofactor">
    <cofactor evidence="1">
        <name>Mg(2+)</name>
        <dbReference type="ChEBI" id="CHEBI:18420"/>
    </cofactor>
</comment>
<comment type="similarity">
    <text evidence="4">Belongs to the Nudix hydrolase family.</text>
</comment>
<dbReference type="InterPro" id="IPR000086">
    <property type="entry name" value="NUDIX_hydrolase_dom"/>
</dbReference>
<evidence type="ECO:0000256" key="2">
    <source>
        <dbReference type="ARBA" id="ARBA00022801"/>
    </source>
</evidence>
<evidence type="ECO:0000313" key="7">
    <source>
        <dbReference type="Proteomes" id="UP000617979"/>
    </source>
</evidence>
<dbReference type="EMBL" id="BMEX01000004">
    <property type="protein sequence ID" value="GGA44390.1"/>
    <property type="molecule type" value="Genomic_DNA"/>
</dbReference>
<dbReference type="RefSeq" id="WP_188431833.1">
    <property type="nucleotide sequence ID" value="NZ_BMEX01000004.1"/>
</dbReference>
<feature type="domain" description="Nudix hydrolase" evidence="5">
    <location>
        <begin position="5"/>
        <end position="132"/>
    </location>
</feature>
<comment type="caution">
    <text evidence="6">The sequence shown here is derived from an EMBL/GenBank/DDBJ whole genome shotgun (WGS) entry which is preliminary data.</text>
</comment>
<dbReference type="PANTHER" id="PTHR43046">
    <property type="entry name" value="GDP-MANNOSE MANNOSYL HYDROLASE"/>
    <property type="match status" value="1"/>
</dbReference>
<dbReference type="PANTHER" id="PTHR43046:SF12">
    <property type="entry name" value="GDP-MANNOSE MANNOSYL HYDROLASE"/>
    <property type="match status" value="1"/>
</dbReference>
<evidence type="ECO:0000256" key="1">
    <source>
        <dbReference type="ARBA" id="ARBA00001946"/>
    </source>
</evidence>
<dbReference type="InterPro" id="IPR015797">
    <property type="entry name" value="NUDIX_hydrolase-like_dom_sf"/>
</dbReference>
<evidence type="ECO:0000313" key="6">
    <source>
        <dbReference type="EMBL" id="GGA44390.1"/>
    </source>
</evidence>